<dbReference type="InterPro" id="IPR023393">
    <property type="entry name" value="START-like_dom_sf"/>
</dbReference>
<keyword evidence="4" id="KW-1185">Reference proteome</keyword>
<dbReference type="Proteomes" id="UP000625780">
    <property type="component" value="Unassembled WGS sequence"/>
</dbReference>
<accession>A0ABQ1QUV8</accession>
<dbReference type="SUPFAM" id="SSF55961">
    <property type="entry name" value="Bet v1-like"/>
    <property type="match status" value="1"/>
</dbReference>
<name>A0ABQ1QUV8_9FLAO</name>
<gene>
    <name evidence="3" type="ORF">GCM10011361_08050</name>
</gene>
<dbReference type="EMBL" id="BMFH01000001">
    <property type="protein sequence ID" value="GGD43480.1"/>
    <property type="molecule type" value="Genomic_DNA"/>
</dbReference>
<comment type="similarity">
    <text evidence="1">Belongs to the AHA1 family.</text>
</comment>
<reference evidence="4" key="1">
    <citation type="journal article" date="2019" name="Int. J. Syst. Evol. Microbiol.">
        <title>The Global Catalogue of Microorganisms (GCM) 10K type strain sequencing project: providing services to taxonomists for standard genome sequencing and annotation.</title>
        <authorList>
            <consortium name="The Broad Institute Genomics Platform"/>
            <consortium name="The Broad Institute Genome Sequencing Center for Infectious Disease"/>
            <person name="Wu L."/>
            <person name="Ma J."/>
        </authorList>
    </citation>
    <scope>NUCLEOTIDE SEQUENCE [LARGE SCALE GENOMIC DNA]</scope>
    <source>
        <strain evidence="4">CGMCC 1.12606</strain>
    </source>
</reference>
<dbReference type="Pfam" id="PF08327">
    <property type="entry name" value="AHSA1"/>
    <property type="match status" value="1"/>
</dbReference>
<proteinExistence type="inferred from homology"/>
<dbReference type="RefSeq" id="WP_188369411.1">
    <property type="nucleotide sequence ID" value="NZ_BMFH01000001.1"/>
</dbReference>
<evidence type="ECO:0000259" key="2">
    <source>
        <dbReference type="Pfam" id="PF08327"/>
    </source>
</evidence>
<dbReference type="CDD" id="cd07814">
    <property type="entry name" value="SRPBCC_CalC_Aha1-like"/>
    <property type="match status" value="1"/>
</dbReference>
<dbReference type="InterPro" id="IPR013538">
    <property type="entry name" value="ASHA1/2-like_C"/>
</dbReference>
<dbReference type="Gene3D" id="3.30.530.20">
    <property type="match status" value="1"/>
</dbReference>
<evidence type="ECO:0000313" key="3">
    <source>
        <dbReference type="EMBL" id="GGD43480.1"/>
    </source>
</evidence>
<evidence type="ECO:0000256" key="1">
    <source>
        <dbReference type="ARBA" id="ARBA00006817"/>
    </source>
</evidence>
<feature type="domain" description="Activator of Hsp90 ATPase homologue 1/2-like C-terminal" evidence="2">
    <location>
        <begin position="16"/>
        <end position="146"/>
    </location>
</feature>
<evidence type="ECO:0000313" key="4">
    <source>
        <dbReference type="Proteomes" id="UP000625780"/>
    </source>
</evidence>
<sequence length="171" mass="20004">MSSLGFESFTKKIYIKAPLEKLYWCWATPEGICSWFLREAVYVQREGQERKPKKFISKGDRYTWRWYNWDGEETGEILQANGKDRIEFSFAEFCRVTVDLKKEGDLVLVALTQANIPTDEESKMNLHVGCSNGWTFWLANLKAYLEHGILLHETKKDLTKIPMASFEFVNM</sequence>
<protein>
    <recommendedName>
        <fullName evidence="2">Activator of Hsp90 ATPase homologue 1/2-like C-terminal domain-containing protein</fullName>
    </recommendedName>
</protein>
<organism evidence="3 4">
    <name type="scientific">Muriicola marianensis</name>
    <dbReference type="NCBI Taxonomy" id="1324801"/>
    <lineage>
        <taxon>Bacteria</taxon>
        <taxon>Pseudomonadati</taxon>
        <taxon>Bacteroidota</taxon>
        <taxon>Flavobacteriia</taxon>
        <taxon>Flavobacteriales</taxon>
        <taxon>Flavobacteriaceae</taxon>
        <taxon>Muriicola</taxon>
    </lineage>
</organism>
<comment type="caution">
    <text evidence="3">The sequence shown here is derived from an EMBL/GenBank/DDBJ whole genome shotgun (WGS) entry which is preliminary data.</text>
</comment>